<organism evidence="2 3">
    <name type="scientific">Rubellimicrobium rubrum</name>
    <dbReference type="NCBI Taxonomy" id="2585369"/>
    <lineage>
        <taxon>Bacteria</taxon>
        <taxon>Pseudomonadati</taxon>
        <taxon>Pseudomonadota</taxon>
        <taxon>Alphaproteobacteria</taxon>
        <taxon>Rhodobacterales</taxon>
        <taxon>Roseobacteraceae</taxon>
        <taxon>Rubellimicrobium</taxon>
    </lineage>
</organism>
<dbReference type="Pfam" id="PF00700">
    <property type="entry name" value="Flagellin_C"/>
    <property type="match status" value="1"/>
</dbReference>
<dbReference type="AlphaFoldDB" id="A0A5C4N0G7"/>
<dbReference type="RefSeq" id="WP_139075704.1">
    <property type="nucleotide sequence ID" value="NZ_VDFU01000004.1"/>
</dbReference>
<accession>A0A5C4N0G7</accession>
<gene>
    <name evidence="2" type="ORF">FHG66_05320</name>
</gene>
<protein>
    <recommendedName>
        <fullName evidence="1">Flagellin C-terminal domain-containing protein</fullName>
    </recommendedName>
</protein>
<evidence type="ECO:0000313" key="3">
    <source>
        <dbReference type="Proteomes" id="UP000305887"/>
    </source>
</evidence>
<name>A0A5C4N0G7_9RHOB</name>
<reference evidence="2 3" key="1">
    <citation type="submission" date="2019-06" db="EMBL/GenBank/DDBJ databases">
        <title>YIM 131921 draft genome.</title>
        <authorList>
            <person name="Jiang L."/>
        </authorList>
    </citation>
    <scope>NUCLEOTIDE SEQUENCE [LARGE SCALE GENOMIC DNA]</scope>
    <source>
        <strain evidence="2 3">YIM 131921</strain>
    </source>
</reference>
<dbReference type="InterPro" id="IPR046358">
    <property type="entry name" value="Flagellin_C"/>
</dbReference>
<feature type="domain" description="Flagellin C-terminal" evidence="1">
    <location>
        <begin position="258"/>
        <end position="331"/>
    </location>
</feature>
<evidence type="ECO:0000313" key="2">
    <source>
        <dbReference type="EMBL" id="TNC51582.1"/>
    </source>
</evidence>
<dbReference type="SUPFAM" id="SSF64518">
    <property type="entry name" value="Phase 1 flagellin"/>
    <property type="match status" value="1"/>
</dbReference>
<dbReference type="OrthoDB" id="7312911at2"/>
<sequence length="332" mass="34654">MAVPGLGDRAQLFAGQRYNTDIRSRLATLSQEMASGQANDMVAHLKGDTAPLADIDRRLAMADSYGTAAKQAGNRLALMQDTLGEVDAIRTTLVDQLMSPGVAGSRKIAAEAAQAAFDDMAAALNTRQGPNALFSGTAAGGAALSSSSSMMAQIRTAVAGATTAADVATRLDTWFDDPAGGFATSAYLGSDADLTRAVDTDTTVTLGARADDPALRGLLKAAAKGILSNDATLSLADGEGAKLLERSRDDLLSLSAPLTELRAGLGLAQSRVEEATARHTARASAWGIMRNEMTQVDPYATATEVEALRTQLETHYELTSRLSSLSLLSYLR</sequence>
<comment type="caution">
    <text evidence="2">The sequence shown here is derived from an EMBL/GenBank/DDBJ whole genome shotgun (WGS) entry which is preliminary data.</text>
</comment>
<evidence type="ECO:0000259" key="1">
    <source>
        <dbReference type="Pfam" id="PF00700"/>
    </source>
</evidence>
<dbReference type="EMBL" id="VDFU01000004">
    <property type="protein sequence ID" value="TNC51582.1"/>
    <property type="molecule type" value="Genomic_DNA"/>
</dbReference>
<dbReference type="Proteomes" id="UP000305887">
    <property type="component" value="Unassembled WGS sequence"/>
</dbReference>
<proteinExistence type="predicted"/>
<keyword evidence="3" id="KW-1185">Reference proteome</keyword>